<dbReference type="OrthoDB" id="41109at2759"/>
<dbReference type="Proteomes" id="UP000507470">
    <property type="component" value="Unassembled WGS sequence"/>
</dbReference>
<evidence type="ECO:0000256" key="2">
    <source>
        <dbReference type="ARBA" id="ARBA00022729"/>
    </source>
</evidence>
<dbReference type="InterPro" id="IPR049883">
    <property type="entry name" value="NOTCH1_EGF-like"/>
</dbReference>
<dbReference type="FunFam" id="2.10.25.10:FF:000005">
    <property type="entry name" value="Fibrillin 2"/>
    <property type="match status" value="1"/>
</dbReference>
<proteinExistence type="predicted"/>
<feature type="domain" description="EGF-like" evidence="8">
    <location>
        <begin position="143"/>
        <end position="185"/>
    </location>
</feature>
<evidence type="ECO:0000259" key="8">
    <source>
        <dbReference type="PROSITE" id="PS50026"/>
    </source>
</evidence>
<evidence type="ECO:0000256" key="1">
    <source>
        <dbReference type="ARBA" id="ARBA00022536"/>
    </source>
</evidence>
<dbReference type="Gene3D" id="2.10.25.10">
    <property type="entry name" value="Laminin"/>
    <property type="match status" value="3"/>
</dbReference>
<dbReference type="SUPFAM" id="SSF57184">
    <property type="entry name" value="Growth factor receptor domain"/>
    <property type="match status" value="1"/>
</dbReference>
<dbReference type="GO" id="GO:0005509">
    <property type="term" value="F:calcium ion binding"/>
    <property type="evidence" value="ECO:0007669"/>
    <property type="project" value="InterPro"/>
</dbReference>
<keyword evidence="4 6" id="KW-1015">Disulfide bond</keyword>
<dbReference type="InterPro" id="IPR000742">
    <property type="entry name" value="EGF"/>
</dbReference>
<name>A0A6J8CD53_MYTCO</name>
<comment type="caution">
    <text evidence="6">Lacks conserved residue(s) required for the propagation of feature annotation.</text>
</comment>
<dbReference type="SMART" id="SM00181">
    <property type="entry name" value="EGF"/>
    <property type="match status" value="3"/>
</dbReference>
<dbReference type="PROSITE" id="PS50026">
    <property type="entry name" value="EGF_3"/>
    <property type="match status" value="2"/>
</dbReference>
<feature type="transmembrane region" description="Helical" evidence="7">
    <location>
        <begin position="197"/>
        <end position="219"/>
    </location>
</feature>
<keyword evidence="7" id="KW-0812">Transmembrane</keyword>
<evidence type="ECO:0000256" key="6">
    <source>
        <dbReference type="PROSITE-ProRule" id="PRU00076"/>
    </source>
</evidence>
<dbReference type="SMART" id="SM00179">
    <property type="entry name" value="EGF_CA"/>
    <property type="match status" value="3"/>
</dbReference>
<evidence type="ECO:0000256" key="7">
    <source>
        <dbReference type="SAM" id="Phobius"/>
    </source>
</evidence>
<keyword evidence="2" id="KW-0732">Signal</keyword>
<dbReference type="PANTHER" id="PTHR24034">
    <property type="entry name" value="EGF-LIKE DOMAIN-CONTAINING PROTEIN"/>
    <property type="match status" value="1"/>
</dbReference>
<dbReference type="PROSITE" id="PS01186">
    <property type="entry name" value="EGF_2"/>
    <property type="match status" value="2"/>
</dbReference>
<dbReference type="EMBL" id="CACVKT020005106">
    <property type="protein sequence ID" value="CAC5392960.1"/>
    <property type="molecule type" value="Genomic_DNA"/>
</dbReference>
<keyword evidence="3" id="KW-0677">Repeat</keyword>
<dbReference type="Pfam" id="PF12662">
    <property type="entry name" value="cEGF"/>
    <property type="match status" value="1"/>
</dbReference>
<dbReference type="InterPro" id="IPR000152">
    <property type="entry name" value="EGF-type_Asp/Asn_hydroxyl_site"/>
</dbReference>
<organism evidence="9 10">
    <name type="scientific">Mytilus coruscus</name>
    <name type="common">Sea mussel</name>
    <dbReference type="NCBI Taxonomy" id="42192"/>
    <lineage>
        <taxon>Eukaryota</taxon>
        <taxon>Metazoa</taxon>
        <taxon>Spiralia</taxon>
        <taxon>Lophotrochozoa</taxon>
        <taxon>Mollusca</taxon>
        <taxon>Bivalvia</taxon>
        <taxon>Autobranchia</taxon>
        <taxon>Pteriomorphia</taxon>
        <taxon>Mytilida</taxon>
        <taxon>Mytiloidea</taxon>
        <taxon>Mytilidae</taxon>
        <taxon>Mytilinae</taxon>
        <taxon>Mytilus</taxon>
    </lineage>
</organism>
<evidence type="ECO:0000313" key="9">
    <source>
        <dbReference type="EMBL" id="CAC5392960.1"/>
    </source>
</evidence>
<dbReference type="InterPro" id="IPR026823">
    <property type="entry name" value="cEGF"/>
</dbReference>
<keyword evidence="10" id="KW-1185">Reference proteome</keyword>
<dbReference type="InterPro" id="IPR009030">
    <property type="entry name" value="Growth_fac_rcpt_cys_sf"/>
</dbReference>
<dbReference type="PANTHER" id="PTHR24034:SF209">
    <property type="entry name" value="EGF-LIKE DOMAIN-CONTAINING PROTEIN"/>
    <property type="match status" value="1"/>
</dbReference>
<feature type="disulfide bond" evidence="6">
    <location>
        <begin position="175"/>
        <end position="184"/>
    </location>
</feature>
<keyword evidence="7" id="KW-0472">Membrane</keyword>
<dbReference type="CDD" id="cd00054">
    <property type="entry name" value="EGF_CA"/>
    <property type="match status" value="2"/>
</dbReference>
<dbReference type="Pfam" id="PF07645">
    <property type="entry name" value="EGF_CA"/>
    <property type="match status" value="1"/>
</dbReference>
<dbReference type="AlphaFoldDB" id="A0A6J8CD53"/>
<feature type="domain" description="EGF-like" evidence="8">
    <location>
        <begin position="68"/>
        <end position="108"/>
    </location>
</feature>
<gene>
    <name evidence="9" type="ORF">MCOR_27859</name>
</gene>
<evidence type="ECO:0000313" key="10">
    <source>
        <dbReference type="Proteomes" id="UP000507470"/>
    </source>
</evidence>
<evidence type="ECO:0000256" key="5">
    <source>
        <dbReference type="ARBA" id="ARBA00023180"/>
    </source>
</evidence>
<keyword evidence="5" id="KW-0325">Glycoprotein</keyword>
<dbReference type="PROSITE" id="PS00010">
    <property type="entry name" value="ASX_HYDROXYL"/>
    <property type="match status" value="2"/>
</dbReference>
<evidence type="ECO:0000256" key="3">
    <source>
        <dbReference type="ARBA" id="ARBA00022737"/>
    </source>
</evidence>
<reference evidence="9 10" key="1">
    <citation type="submission" date="2020-06" db="EMBL/GenBank/DDBJ databases">
        <authorList>
            <person name="Li R."/>
            <person name="Bekaert M."/>
        </authorList>
    </citation>
    <scope>NUCLEOTIDE SEQUENCE [LARGE SCALE GENOMIC DNA]</scope>
    <source>
        <strain evidence="10">wild</strain>
    </source>
</reference>
<sequence>MNEYESVVVKEIVKVEGETLGLSPYDIIQIKVLWRQGFAIHPPSAVIKVIAHIVTKFNADVCNIQDTDINECQLGIHNCQQLCTNTNGPFTCSCRTGYTLNIDQTTCTDIDECLESNNCTQLCNITIGSYVCNCHPGYQLERDGFTCTSINEWLDMTCLINGSCVNVAGSYSCQCNHGFSGDVCQSAHVRDKSYKSIAVGLGTGISLAFLLVAVLFIVLKTRRKKPSLQNGTYNINKDITVRSVTDELFDDDHSSDRYQSTQIETSMYEYESVTVKEVVKVDGKRVGQISQYDSIKSKVYIHI</sequence>
<accession>A0A6J8CD53</accession>
<dbReference type="PROSITE" id="PS00022">
    <property type="entry name" value="EGF_1"/>
    <property type="match status" value="1"/>
</dbReference>
<dbReference type="InterPro" id="IPR050751">
    <property type="entry name" value="ECM_structural_protein"/>
</dbReference>
<keyword evidence="1 6" id="KW-0245">EGF-like domain</keyword>
<protein>
    <submittedName>
        <fullName evidence="9">FBLN5</fullName>
    </submittedName>
</protein>
<dbReference type="Pfam" id="PF00008">
    <property type="entry name" value="EGF"/>
    <property type="match status" value="1"/>
</dbReference>
<keyword evidence="7" id="KW-1133">Transmembrane helix</keyword>
<evidence type="ECO:0000256" key="4">
    <source>
        <dbReference type="ARBA" id="ARBA00023157"/>
    </source>
</evidence>
<dbReference type="InterPro" id="IPR001881">
    <property type="entry name" value="EGF-like_Ca-bd_dom"/>
</dbReference>